<dbReference type="Gene3D" id="3.30.70.1140">
    <property type="entry name" value="Phospho-2-dehydro-3-deoxyheptonate aldolase, domain 1"/>
    <property type="match status" value="1"/>
</dbReference>
<dbReference type="NCBIfam" id="TIGR01361">
    <property type="entry name" value="DAHP_synth_Bsub"/>
    <property type="match status" value="1"/>
</dbReference>
<dbReference type="SUPFAM" id="SSF51569">
    <property type="entry name" value="Aldolase"/>
    <property type="match status" value="1"/>
</dbReference>
<dbReference type="InterPro" id="IPR052899">
    <property type="entry name" value="Class-I_DAHP_synthase"/>
</dbReference>
<evidence type="ECO:0000259" key="2">
    <source>
        <dbReference type="Pfam" id="PF00793"/>
    </source>
</evidence>
<feature type="domain" description="DAHP synthase ferredoxin-like" evidence="3">
    <location>
        <begin position="1"/>
        <end position="66"/>
    </location>
</feature>
<dbReference type="PANTHER" id="PTHR43018">
    <property type="entry name" value="PHOSPHO-2-DEHYDRO-3-DEOXYHEPTONATE ALDOLASE"/>
    <property type="match status" value="1"/>
</dbReference>
<dbReference type="GO" id="GO:0003849">
    <property type="term" value="F:3-deoxy-7-phosphoheptulonate synthase activity"/>
    <property type="evidence" value="ECO:0007669"/>
    <property type="project" value="UniProtKB-EC"/>
</dbReference>
<dbReference type="NCBIfam" id="NF009239">
    <property type="entry name" value="PRK12595.1"/>
    <property type="match status" value="1"/>
</dbReference>
<dbReference type="EMBL" id="DVLU01000029">
    <property type="protein sequence ID" value="HIT84973.1"/>
    <property type="molecule type" value="Genomic_DNA"/>
</dbReference>
<evidence type="ECO:0000256" key="1">
    <source>
        <dbReference type="ARBA" id="ARBA00022679"/>
    </source>
</evidence>
<dbReference type="EC" id="2.5.1.54" evidence="4"/>
<evidence type="ECO:0000313" key="5">
    <source>
        <dbReference type="Proteomes" id="UP000824165"/>
    </source>
</evidence>
<dbReference type="InterPro" id="IPR006268">
    <property type="entry name" value="DAHP_syn_2"/>
</dbReference>
<name>A0A9D1H2D7_9FIRM</name>
<evidence type="ECO:0000313" key="4">
    <source>
        <dbReference type="EMBL" id="HIT84973.1"/>
    </source>
</evidence>
<evidence type="ECO:0000259" key="3">
    <source>
        <dbReference type="Pfam" id="PF18152"/>
    </source>
</evidence>
<protein>
    <submittedName>
        <fullName evidence="4">3-deoxy-7-phosphoheptulonate synthase</fullName>
        <ecNumber evidence="4">2.5.1.54</ecNumber>
    </submittedName>
</protein>
<dbReference type="PANTHER" id="PTHR43018:SF2">
    <property type="entry name" value="PHOSPHO-2-DEHYDRO-3-DEOXYHEPTONATE ALDOLASE"/>
    <property type="match status" value="1"/>
</dbReference>
<proteinExistence type="predicted"/>
<dbReference type="InterPro" id="IPR041071">
    <property type="entry name" value="DAHP_snth_FXD"/>
</dbReference>
<keyword evidence="1 4" id="KW-0808">Transferase</keyword>
<dbReference type="Proteomes" id="UP000824165">
    <property type="component" value="Unassembled WGS sequence"/>
</dbReference>
<dbReference type="GO" id="GO:0009073">
    <property type="term" value="P:aromatic amino acid family biosynthetic process"/>
    <property type="evidence" value="ECO:0007669"/>
    <property type="project" value="InterPro"/>
</dbReference>
<dbReference type="Pfam" id="PF18152">
    <property type="entry name" value="DAHP_snth_FXD"/>
    <property type="match status" value="1"/>
</dbReference>
<reference evidence="4" key="2">
    <citation type="journal article" date="2021" name="PeerJ">
        <title>Extensive microbial diversity within the chicken gut microbiome revealed by metagenomics and culture.</title>
        <authorList>
            <person name="Gilroy R."/>
            <person name="Ravi A."/>
            <person name="Getino M."/>
            <person name="Pursley I."/>
            <person name="Horton D.L."/>
            <person name="Alikhan N.F."/>
            <person name="Baker D."/>
            <person name="Gharbi K."/>
            <person name="Hall N."/>
            <person name="Watson M."/>
            <person name="Adriaenssens E.M."/>
            <person name="Foster-Nyarko E."/>
            <person name="Jarju S."/>
            <person name="Secka A."/>
            <person name="Antonio M."/>
            <person name="Oren A."/>
            <person name="Chaudhuri R.R."/>
            <person name="La Ragione R."/>
            <person name="Hildebrand F."/>
            <person name="Pallen M.J."/>
        </authorList>
    </citation>
    <scope>NUCLEOTIDE SEQUENCE</scope>
    <source>
        <strain evidence="4">CHK181-108</strain>
    </source>
</reference>
<dbReference type="InterPro" id="IPR013785">
    <property type="entry name" value="Aldolase_TIM"/>
</dbReference>
<accession>A0A9D1H2D7</accession>
<dbReference type="GO" id="GO:0016832">
    <property type="term" value="F:aldehyde-lyase activity"/>
    <property type="evidence" value="ECO:0007669"/>
    <property type="project" value="InterPro"/>
</dbReference>
<feature type="domain" description="DAHP synthetase I/KDSA" evidence="2">
    <location>
        <begin position="85"/>
        <end position="330"/>
    </location>
</feature>
<gene>
    <name evidence="4" type="primary">aroF</name>
    <name evidence="4" type="ORF">IAA60_03590</name>
</gene>
<comment type="caution">
    <text evidence="4">The sequence shown here is derived from an EMBL/GenBank/DDBJ whole genome shotgun (WGS) entry which is preliminary data.</text>
</comment>
<reference evidence="4" key="1">
    <citation type="submission" date="2020-10" db="EMBL/GenBank/DDBJ databases">
        <authorList>
            <person name="Gilroy R."/>
        </authorList>
    </citation>
    <scope>NUCLEOTIDE SEQUENCE</scope>
    <source>
        <strain evidence="4">CHK181-108</strain>
    </source>
</reference>
<dbReference type="InterPro" id="IPR006218">
    <property type="entry name" value="DAHP1/KDSA"/>
</dbReference>
<organism evidence="4 5">
    <name type="scientific">Candidatus Ornithomonoglobus intestinigallinarum</name>
    <dbReference type="NCBI Taxonomy" id="2840894"/>
    <lineage>
        <taxon>Bacteria</taxon>
        <taxon>Bacillati</taxon>
        <taxon>Bacillota</taxon>
        <taxon>Clostridia</taxon>
        <taxon>Candidatus Ornithomonoglobus</taxon>
    </lineage>
</organism>
<dbReference type="NCBIfam" id="NF006421">
    <property type="entry name" value="PRK08673.1"/>
    <property type="match status" value="1"/>
</dbReference>
<dbReference type="Gene3D" id="3.20.20.70">
    <property type="entry name" value="Aldolase class I"/>
    <property type="match status" value="1"/>
</dbReference>
<sequence length="339" mass="36904">MIIIMKDDATEEQIKNVEHVLRDFGFKTHPIVGEAKSVIGAIGDKRQLSMNQITTLKGVESVVPIMRPYKLASKEMKKTPSVIEVGHGVTVGGDQLAVFAGPCAIESQEQFTEVSRLCKEAGANILRGGAFKPRSSPYSFQGLAGDGLKIMYNSGHELKMPICTEVLDTRDVELVANFADIMQIGARNMQNFQLLKEVGKCNKPILLKRGLASTMEEWLMAAEYIMSEGNEKVILCERGIRTYETATRNTFDISAIPVAKELTHLPIIGDPSHASGTYKYVPAIAKAAIAAGADGLMIEVHNCPEKAASDGAQSLKPEKFDSLMKELDPIAKAVGRKLL</sequence>
<dbReference type="AlphaFoldDB" id="A0A9D1H2D7"/>
<dbReference type="Pfam" id="PF00793">
    <property type="entry name" value="DAHP_synth_1"/>
    <property type="match status" value="1"/>
</dbReference>